<dbReference type="SUPFAM" id="SSF54427">
    <property type="entry name" value="NTF2-like"/>
    <property type="match status" value="1"/>
</dbReference>
<dbReference type="PANTHER" id="PTHR30173:SF36">
    <property type="entry name" value="ECF RNA POLYMERASE SIGMA FACTOR SIGJ"/>
    <property type="match status" value="1"/>
</dbReference>
<evidence type="ECO:0000313" key="9">
    <source>
        <dbReference type="EMBL" id="TCC57071.1"/>
    </source>
</evidence>
<dbReference type="AlphaFoldDB" id="A0A4R0K9Z8"/>
<dbReference type="SUPFAM" id="SSF88659">
    <property type="entry name" value="Sigma3 and sigma4 domains of RNA polymerase sigma factors"/>
    <property type="match status" value="1"/>
</dbReference>
<dbReference type="InterPro" id="IPR014305">
    <property type="entry name" value="RNA_pol_sigma-G_actinobac"/>
</dbReference>
<feature type="domain" description="RNA polymerase sigma-70 region 2" evidence="6">
    <location>
        <begin position="21"/>
        <end position="86"/>
    </location>
</feature>
<dbReference type="Proteomes" id="UP000291144">
    <property type="component" value="Unassembled WGS sequence"/>
</dbReference>
<dbReference type="NCBIfam" id="TIGR02937">
    <property type="entry name" value="sigma70-ECF"/>
    <property type="match status" value="1"/>
</dbReference>
<comment type="similarity">
    <text evidence="1">Belongs to the sigma-70 factor family. ECF subfamily.</text>
</comment>
<gene>
    <name evidence="9" type="ORF">E0H73_31820</name>
</gene>
<dbReference type="Gene3D" id="1.10.1740.10">
    <property type="match status" value="1"/>
</dbReference>
<organism evidence="9 10">
    <name type="scientific">Kribbella pittospori</name>
    <dbReference type="NCBI Taxonomy" id="722689"/>
    <lineage>
        <taxon>Bacteria</taxon>
        <taxon>Bacillati</taxon>
        <taxon>Actinomycetota</taxon>
        <taxon>Actinomycetes</taxon>
        <taxon>Propionibacteriales</taxon>
        <taxon>Kribbellaceae</taxon>
        <taxon>Kribbella</taxon>
    </lineage>
</organism>
<dbReference type="Pfam" id="PF12680">
    <property type="entry name" value="SnoaL_2"/>
    <property type="match status" value="1"/>
</dbReference>
<dbReference type="RefSeq" id="WP_131362536.1">
    <property type="nucleotide sequence ID" value="NZ_SJKB01000011.1"/>
</dbReference>
<feature type="domain" description="RNA polymerase sigma factor 70 region 4 type 2" evidence="7">
    <location>
        <begin position="127"/>
        <end position="175"/>
    </location>
</feature>
<evidence type="ECO:0000256" key="2">
    <source>
        <dbReference type="ARBA" id="ARBA00011344"/>
    </source>
</evidence>
<dbReference type="GO" id="GO:0016987">
    <property type="term" value="F:sigma factor activity"/>
    <property type="evidence" value="ECO:0007669"/>
    <property type="project" value="UniProtKB-KW"/>
</dbReference>
<proteinExistence type="inferred from homology"/>
<keyword evidence="5" id="KW-0804">Transcription</keyword>
<dbReference type="GO" id="GO:0003677">
    <property type="term" value="F:DNA binding"/>
    <property type="evidence" value="ECO:0007669"/>
    <property type="project" value="InterPro"/>
</dbReference>
<dbReference type="InterPro" id="IPR052704">
    <property type="entry name" value="ECF_Sigma-70_Domain"/>
</dbReference>
<dbReference type="InterPro" id="IPR013324">
    <property type="entry name" value="RNA_pol_sigma_r3/r4-like"/>
</dbReference>
<dbReference type="NCBIfam" id="NF006089">
    <property type="entry name" value="PRK08241.1"/>
    <property type="match status" value="1"/>
</dbReference>
<dbReference type="OrthoDB" id="6689546at2"/>
<evidence type="ECO:0000313" key="10">
    <source>
        <dbReference type="Proteomes" id="UP000291144"/>
    </source>
</evidence>
<reference evidence="9 10" key="1">
    <citation type="submission" date="2019-02" db="EMBL/GenBank/DDBJ databases">
        <title>Kribbella capetownensis sp. nov. and Kribbella speibonae sp. nov., isolated from soil.</title>
        <authorList>
            <person name="Curtis S.M."/>
            <person name="Norton I."/>
            <person name="Everest G.J."/>
            <person name="Meyers P.R."/>
        </authorList>
    </citation>
    <scope>NUCLEOTIDE SEQUENCE [LARGE SCALE GENOMIC DNA]</scope>
    <source>
        <strain evidence="9 10">NRRL B-24813</strain>
    </source>
</reference>
<dbReference type="NCBIfam" id="TIGR02960">
    <property type="entry name" value="SigX5"/>
    <property type="match status" value="1"/>
</dbReference>
<dbReference type="InterPro" id="IPR037401">
    <property type="entry name" value="SnoaL-like"/>
</dbReference>
<dbReference type="InterPro" id="IPR036388">
    <property type="entry name" value="WH-like_DNA-bd_sf"/>
</dbReference>
<dbReference type="InterPro" id="IPR013325">
    <property type="entry name" value="RNA_pol_sigma_r2"/>
</dbReference>
<accession>A0A4R0K9Z8</accession>
<evidence type="ECO:0000256" key="3">
    <source>
        <dbReference type="ARBA" id="ARBA00023015"/>
    </source>
</evidence>
<dbReference type="Pfam" id="PF04542">
    <property type="entry name" value="Sigma70_r2"/>
    <property type="match status" value="1"/>
</dbReference>
<evidence type="ECO:0000256" key="4">
    <source>
        <dbReference type="ARBA" id="ARBA00023082"/>
    </source>
</evidence>
<dbReference type="InterPro" id="IPR014284">
    <property type="entry name" value="RNA_pol_sigma-70_dom"/>
</dbReference>
<comment type="subunit">
    <text evidence="2">Interacts transiently with the RNA polymerase catalytic core formed by RpoA, RpoB, RpoC and RpoZ (2 alpha, 1 beta, 1 beta' and 1 omega subunit) to form the RNA polymerase holoenzyme that can initiate transcription.</text>
</comment>
<feature type="domain" description="SnoaL-like" evidence="8">
    <location>
        <begin position="195"/>
        <end position="279"/>
    </location>
</feature>
<keyword evidence="10" id="KW-1185">Reference proteome</keyword>
<sequence>MHELLDAARAGDQDAFGQLVGPWRGELHAHCYRMLGSDADAEDAVQETLLRAWTGLSGYDDRGSIRPWLYKIATNRCLTLIERRGRQELPVGDVPWLEPYPESRLAWTASLSPEARVLALESVELAFVASLQHLSALQRAVLLLRDVLAFAAREVAELLETSVAAVNSALQRARAVVSSVPRQQSALAEAERDLVRRYMAAWEAGDVDTIVAMLAEDAKYSMPPLPEWFSGRVAIRSFLVDGPLRKEWRFLPARANGQLAFGTYRWDGSRFVPGGLDVLVLRGPEIVEVVSFLEADFPSFGLPSSLSR</sequence>
<evidence type="ECO:0000259" key="6">
    <source>
        <dbReference type="Pfam" id="PF04542"/>
    </source>
</evidence>
<keyword evidence="4" id="KW-0731">Sigma factor</keyword>
<protein>
    <submittedName>
        <fullName evidence="9">Sigma-70 family RNA polymerase sigma factor</fullName>
    </submittedName>
</protein>
<dbReference type="Gene3D" id="1.10.10.10">
    <property type="entry name" value="Winged helix-like DNA-binding domain superfamily/Winged helix DNA-binding domain"/>
    <property type="match status" value="1"/>
</dbReference>
<name>A0A4R0K9Z8_9ACTN</name>
<evidence type="ECO:0000259" key="8">
    <source>
        <dbReference type="Pfam" id="PF12680"/>
    </source>
</evidence>
<dbReference type="SUPFAM" id="SSF88946">
    <property type="entry name" value="Sigma2 domain of RNA polymerase sigma factors"/>
    <property type="match status" value="1"/>
</dbReference>
<dbReference type="EMBL" id="SJKB01000011">
    <property type="protein sequence ID" value="TCC57071.1"/>
    <property type="molecule type" value="Genomic_DNA"/>
</dbReference>
<dbReference type="InterPro" id="IPR007627">
    <property type="entry name" value="RNA_pol_sigma70_r2"/>
</dbReference>
<dbReference type="Pfam" id="PF08281">
    <property type="entry name" value="Sigma70_r4_2"/>
    <property type="match status" value="1"/>
</dbReference>
<dbReference type="InterPro" id="IPR032710">
    <property type="entry name" value="NTF2-like_dom_sf"/>
</dbReference>
<dbReference type="InterPro" id="IPR013249">
    <property type="entry name" value="RNA_pol_sigma70_r4_t2"/>
</dbReference>
<evidence type="ECO:0000256" key="1">
    <source>
        <dbReference type="ARBA" id="ARBA00010641"/>
    </source>
</evidence>
<evidence type="ECO:0000256" key="5">
    <source>
        <dbReference type="ARBA" id="ARBA00023163"/>
    </source>
</evidence>
<dbReference type="GO" id="GO:0006352">
    <property type="term" value="P:DNA-templated transcription initiation"/>
    <property type="evidence" value="ECO:0007669"/>
    <property type="project" value="InterPro"/>
</dbReference>
<keyword evidence="3" id="KW-0805">Transcription regulation</keyword>
<comment type="caution">
    <text evidence="9">The sequence shown here is derived from an EMBL/GenBank/DDBJ whole genome shotgun (WGS) entry which is preliminary data.</text>
</comment>
<dbReference type="Gene3D" id="3.10.450.50">
    <property type="match status" value="1"/>
</dbReference>
<dbReference type="PANTHER" id="PTHR30173">
    <property type="entry name" value="SIGMA 19 FACTOR"/>
    <property type="match status" value="1"/>
</dbReference>
<evidence type="ECO:0000259" key="7">
    <source>
        <dbReference type="Pfam" id="PF08281"/>
    </source>
</evidence>